<dbReference type="Pfam" id="PF00006">
    <property type="entry name" value="ATP-synt_ab"/>
    <property type="match status" value="1"/>
</dbReference>
<dbReference type="PANTHER" id="PTHR48082:SF2">
    <property type="entry name" value="ATP SYNTHASE SUBUNIT ALPHA, MITOCHONDRIAL"/>
    <property type="match status" value="1"/>
</dbReference>
<evidence type="ECO:0000256" key="2">
    <source>
        <dbReference type="ARBA" id="ARBA00022840"/>
    </source>
</evidence>
<protein>
    <submittedName>
        <fullName evidence="4">ATP synthase subunit alpha</fullName>
        <ecNumber evidence="4">3.6.3.14</ecNumber>
    </submittedName>
</protein>
<accession>A0A376JV90</accession>
<dbReference type="Proteomes" id="UP000255201">
    <property type="component" value="Unassembled WGS sequence"/>
</dbReference>
<dbReference type="InterPro" id="IPR027417">
    <property type="entry name" value="P-loop_NTPase"/>
</dbReference>
<sequence length="111" mass="12045">MKGKTGSLTALPIIETQAGDVSAFVPTNVISITDGQIFLETNLFNAGIRPAVNPGISVSRVGGAATDQDHEKTVRWYPYRSGHSIVNWQRSLSLHPTLTMQHVSSLTTVRK</sequence>
<proteinExistence type="predicted"/>
<dbReference type="Gene3D" id="3.40.50.12240">
    <property type="match status" value="1"/>
</dbReference>
<evidence type="ECO:0000313" key="5">
    <source>
        <dbReference type="Proteomes" id="UP000255201"/>
    </source>
</evidence>
<dbReference type="GO" id="GO:0016787">
    <property type="term" value="F:hydrolase activity"/>
    <property type="evidence" value="ECO:0007669"/>
    <property type="project" value="UniProtKB-KW"/>
</dbReference>
<dbReference type="GO" id="GO:0046933">
    <property type="term" value="F:proton-transporting ATP synthase activity, rotational mechanism"/>
    <property type="evidence" value="ECO:0007669"/>
    <property type="project" value="InterPro"/>
</dbReference>
<dbReference type="PANTHER" id="PTHR48082">
    <property type="entry name" value="ATP SYNTHASE SUBUNIT ALPHA, MITOCHONDRIAL"/>
    <property type="match status" value="1"/>
</dbReference>
<evidence type="ECO:0000259" key="3">
    <source>
        <dbReference type="Pfam" id="PF00006"/>
    </source>
</evidence>
<feature type="domain" description="ATPase F1/V1/A1 complex alpha/beta subunit nucleotide-binding" evidence="3">
    <location>
        <begin position="2"/>
        <end position="59"/>
    </location>
</feature>
<dbReference type="EMBL" id="UFZL01000002">
    <property type="protein sequence ID" value="STE72629.1"/>
    <property type="molecule type" value="Genomic_DNA"/>
</dbReference>
<dbReference type="SUPFAM" id="SSF52540">
    <property type="entry name" value="P-loop containing nucleoside triphosphate hydrolases"/>
    <property type="match status" value="1"/>
</dbReference>
<keyword evidence="2" id="KW-0547">Nucleotide-binding</keyword>
<dbReference type="GO" id="GO:0043531">
    <property type="term" value="F:ADP binding"/>
    <property type="evidence" value="ECO:0007669"/>
    <property type="project" value="TreeGrafter"/>
</dbReference>
<dbReference type="GO" id="GO:0045259">
    <property type="term" value="C:proton-transporting ATP synthase complex"/>
    <property type="evidence" value="ECO:0007669"/>
    <property type="project" value="InterPro"/>
</dbReference>
<evidence type="ECO:0000256" key="1">
    <source>
        <dbReference type="ARBA" id="ARBA00022448"/>
    </source>
</evidence>
<dbReference type="InterPro" id="IPR000194">
    <property type="entry name" value="ATPase_F1/V1/A1_a/bsu_nucl-bd"/>
</dbReference>
<dbReference type="AlphaFoldDB" id="A0A376JV90"/>
<keyword evidence="4" id="KW-0378">Hydrolase</keyword>
<name>A0A376JV90_ECOLX</name>
<dbReference type="GO" id="GO:0005524">
    <property type="term" value="F:ATP binding"/>
    <property type="evidence" value="ECO:0007669"/>
    <property type="project" value="UniProtKB-KW"/>
</dbReference>
<evidence type="ECO:0000313" key="4">
    <source>
        <dbReference type="EMBL" id="STE72629.1"/>
    </source>
</evidence>
<dbReference type="InterPro" id="IPR005294">
    <property type="entry name" value="ATP_synth_F1_asu"/>
</dbReference>
<dbReference type="InterPro" id="IPR020003">
    <property type="entry name" value="ATPase_a/bsu_AS"/>
</dbReference>
<dbReference type="EC" id="3.6.3.14" evidence="4"/>
<organism evidence="4 5">
    <name type="scientific">Escherichia coli</name>
    <dbReference type="NCBI Taxonomy" id="562"/>
    <lineage>
        <taxon>Bacteria</taxon>
        <taxon>Pseudomonadati</taxon>
        <taxon>Pseudomonadota</taxon>
        <taxon>Gammaproteobacteria</taxon>
        <taxon>Enterobacterales</taxon>
        <taxon>Enterobacteriaceae</taxon>
        <taxon>Escherichia</taxon>
    </lineage>
</organism>
<keyword evidence="2" id="KW-0067">ATP-binding</keyword>
<keyword evidence="1" id="KW-0813">Transport</keyword>
<gene>
    <name evidence="4" type="primary">atpA_3</name>
    <name evidence="4" type="ORF">NCTC10764_03347</name>
</gene>
<dbReference type="PROSITE" id="PS00152">
    <property type="entry name" value="ATPASE_ALPHA_BETA"/>
    <property type="match status" value="1"/>
</dbReference>
<reference evidence="4 5" key="1">
    <citation type="submission" date="2018-06" db="EMBL/GenBank/DDBJ databases">
        <authorList>
            <consortium name="Pathogen Informatics"/>
            <person name="Doyle S."/>
        </authorList>
    </citation>
    <scope>NUCLEOTIDE SEQUENCE [LARGE SCALE GENOMIC DNA]</scope>
    <source>
        <strain evidence="4 5">NCTC10764</strain>
    </source>
</reference>